<accession>A0A8S5LLU9</accession>
<protein>
    <submittedName>
        <fullName evidence="1">Uncharacterized protein</fullName>
    </submittedName>
</protein>
<name>A0A8S5LLU9_9CAUD</name>
<reference evidence="1" key="1">
    <citation type="journal article" date="2021" name="Proc. Natl. Acad. Sci. U.S.A.">
        <title>A Catalog of Tens of Thousands of Viruses from Human Metagenomes Reveals Hidden Associations with Chronic Diseases.</title>
        <authorList>
            <person name="Tisza M.J."/>
            <person name="Buck C.B."/>
        </authorList>
    </citation>
    <scope>NUCLEOTIDE SEQUENCE</scope>
    <source>
        <strain evidence="1">CtKcB20</strain>
    </source>
</reference>
<sequence>MFYTKGLRGVKIYCGDELIGESPVCYSNELVPIKVSQNDINMELNITTRYEFEQDSESGRWYLYADGVRVCEAFPETEK</sequence>
<proteinExistence type="predicted"/>
<evidence type="ECO:0000313" key="1">
    <source>
        <dbReference type="EMBL" id="DAD70831.1"/>
    </source>
</evidence>
<dbReference type="EMBL" id="BK015870">
    <property type="protein sequence ID" value="DAD70831.1"/>
    <property type="molecule type" value="Genomic_DNA"/>
</dbReference>
<organism evidence="1">
    <name type="scientific">Siphoviridae sp. ctKcB20</name>
    <dbReference type="NCBI Taxonomy" id="2827568"/>
    <lineage>
        <taxon>Viruses</taxon>
        <taxon>Duplodnaviria</taxon>
        <taxon>Heunggongvirae</taxon>
        <taxon>Uroviricota</taxon>
        <taxon>Caudoviricetes</taxon>
    </lineage>
</organism>